<sequence length="195" mass="21456">MIINTPDVDDNVDSSDAASTNTLVSNEQKIPSYLLVLVCVSLVMSTLAFIFSVVNNVQDTNIVSDGVVATILAFIFTLPHHGATVLLTWLQHHEMASILKFTPFSTRAIGYSIVLVIVWVVSTAVCARNINYILIFEPYDVDQSLVAAIAISTIEMILIIAITSICYLHYRRQNMTRQPPPFPSTLQSGSKVVQV</sequence>
<keyword evidence="1" id="KW-0472">Membrane</keyword>
<dbReference type="InParanoid" id="A0A409WF74"/>
<feature type="transmembrane region" description="Helical" evidence="1">
    <location>
        <begin position="33"/>
        <end position="54"/>
    </location>
</feature>
<name>A0A409WF74_PSICY</name>
<protein>
    <recommendedName>
        <fullName evidence="4">MARVEL domain-containing protein</fullName>
    </recommendedName>
</protein>
<dbReference type="AlphaFoldDB" id="A0A409WF74"/>
<feature type="transmembrane region" description="Helical" evidence="1">
    <location>
        <begin position="111"/>
        <end position="133"/>
    </location>
</feature>
<feature type="transmembrane region" description="Helical" evidence="1">
    <location>
        <begin position="145"/>
        <end position="168"/>
    </location>
</feature>
<dbReference type="Proteomes" id="UP000283269">
    <property type="component" value="Unassembled WGS sequence"/>
</dbReference>
<comment type="caution">
    <text evidence="2">The sequence shown here is derived from an EMBL/GenBank/DDBJ whole genome shotgun (WGS) entry which is preliminary data.</text>
</comment>
<evidence type="ECO:0000313" key="2">
    <source>
        <dbReference type="EMBL" id="PPQ77147.1"/>
    </source>
</evidence>
<keyword evidence="1" id="KW-1133">Transmembrane helix</keyword>
<keyword evidence="1" id="KW-0812">Transmembrane</keyword>
<dbReference type="OrthoDB" id="3032457at2759"/>
<keyword evidence="3" id="KW-1185">Reference proteome</keyword>
<accession>A0A409WF74</accession>
<proteinExistence type="predicted"/>
<feature type="transmembrane region" description="Helical" evidence="1">
    <location>
        <begin position="66"/>
        <end position="90"/>
    </location>
</feature>
<evidence type="ECO:0008006" key="4">
    <source>
        <dbReference type="Google" id="ProtNLM"/>
    </source>
</evidence>
<evidence type="ECO:0000313" key="3">
    <source>
        <dbReference type="Proteomes" id="UP000283269"/>
    </source>
</evidence>
<organism evidence="2 3">
    <name type="scientific">Psilocybe cyanescens</name>
    <dbReference type="NCBI Taxonomy" id="93625"/>
    <lineage>
        <taxon>Eukaryota</taxon>
        <taxon>Fungi</taxon>
        <taxon>Dikarya</taxon>
        <taxon>Basidiomycota</taxon>
        <taxon>Agaricomycotina</taxon>
        <taxon>Agaricomycetes</taxon>
        <taxon>Agaricomycetidae</taxon>
        <taxon>Agaricales</taxon>
        <taxon>Agaricineae</taxon>
        <taxon>Strophariaceae</taxon>
        <taxon>Psilocybe</taxon>
    </lineage>
</organism>
<dbReference type="EMBL" id="NHYD01003443">
    <property type="protein sequence ID" value="PPQ77147.1"/>
    <property type="molecule type" value="Genomic_DNA"/>
</dbReference>
<gene>
    <name evidence="2" type="ORF">CVT25_010841</name>
</gene>
<reference evidence="2 3" key="1">
    <citation type="journal article" date="2018" name="Evol. Lett.">
        <title>Horizontal gene cluster transfer increased hallucinogenic mushroom diversity.</title>
        <authorList>
            <person name="Reynolds H.T."/>
            <person name="Vijayakumar V."/>
            <person name="Gluck-Thaler E."/>
            <person name="Korotkin H.B."/>
            <person name="Matheny P.B."/>
            <person name="Slot J.C."/>
        </authorList>
    </citation>
    <scope>NUCLEOTIDE SEQUENCE [LARGE SCALE GENOMIC DNA]</scope>
    <source>
        <strain evidence="2 3">2631</strain>
    </source>
</reference>
<evidence type="ECO:0000256" key="1">
    <source>
        <dbReference type="SAM" id="Phobius"/>
    </source>
</evidence>